<accession>A0A8J7U4L6</accession>
<evidence type="ECO:0000256" key="2">
    <source>
        <dbReference type="ARBA" id="ARBA00023015"/>
    </source>
</evidence>
<protein>
    <submittedName>
        <fullName evidence="5">BlaI/MecI/CopY family transcriptional regulator</fullName>
    </submittedName>
</protein>
<evidence type="ECO:0000256" key="1">
    <source>
        <dbReference type="ARBA" id="ARBA00011046"/>
    </source>
</evidence>
<dbReference type="Gene3D" id="1.10.4040.10">
    <property type="entry name" value="Penicillinase repressor domain"/>
    <property type="match status" value="1"/>
</dbReference>
<dbReference type="InterPro" id="IPR005650">
    <property type="entry name" value="BlaI_family"/>
</dbReference>
<dbReference type="AlphaFoldDB" id="A0A8J7U4L6"/>
<dbReference type="EMBL" id="JAFREP010000014">
    <property type="protein sequence ID" value="MBO1319919.1"/>
    <property type="molecule type" value="Genomic_DNA"/>
</dbReference>
<evidence type="ECO:0000313" key="5">
    <source>
        <dbReference type="EMBL" id="MBO1319919.1"/>
    </source>
</evidence>
<proteinExistence type="inferred from homology"/>
<sequence>MSSKPPSQLETQILGLLWREGPLTARQVLEQLPDGKSRAYTSVLSTMQVMEKKGLLDHQRQGKTHVYRPLVEKEEVLRPVWRDLLRNFFSGRPAAAMQHLINESEVDAAELDEIRALLDQKAAKRKD</sequence>
<reference evidence="5" key="1">
    <citation type="submission" date="2021-03" db="EMBL/GenBank/DDBJ databases">
        <authorList>
            <person name="Wang G."/>
        </authorList>
    </citation>
    <scope>NUCLEOTIDE SEQUENCE</scope>
    <source>
        <strain evidence="5">KCTC 12899</strain>
    </source>
</reference>
<keyword evidence="2" id="KW-0805">Transcription regulation</keyword>
<comment type="similarity">
    <text evidence="1">Belongs to the BlaI transcriptional regulatory family.</text>
</comment>
<dbReference type="GO" id="GO:0003677">
    <property type="term" value="F:DNA binding"/>
    <property type="evidence" value="ECO:0007669"/>
    <property type="project" value="UniProtKB-KW"/>
</dbReference>
<dbReference type="InterPro" id="IPR036390">
    <property type="entry name" value="WH_DNA-bd_sf"/>
</dbReference>
<comment type="caution">
    <text evidence="5">The sequence shown here is derived from an EMBL/GenBank/DDBJ whole genome shotgun (WGS) entry which is preliminary data.</text>
</comment>
<gene>
    <name evidence="5" type="ORF">J3U88_15690</name>
</gene>
<dbReference type="RefSeq" id="WP_207859870.1">
    <property type="nucleotide sequence ID" value="NZ_JAFREP010000014.1"/>
</dbReference>
<evidence type="ECO:0000313" key="6">
    <source>
        <dbReference type="Proteomes" id="UP000664417"/>
    </source>
</evidence>
<keyword evidence="3" id="KW-0238">DNA-binding</keyword>
<keyword evidence="6" id="KW-1185">Reference proteome</keyword>
<evidence type="ECO:0000256" key="3">
    <source>
        <dbReference type="ARBA" id="ARBA00023125"/>
    </source>
</evidence>
<dbReference type="PIRSF" id="PIRSF019455">
    <property type="entry name" value="CopR_AtkY"/>
    <property type="match status" value="1"/>
</dbReference>
<dbReference type="Proteomes" id="UP000664417">
    <property type="component" value="Unassembled WGS sequence"/>
</dbReference>
<name>A0A8J7U4L6_9BACT</name>
<dbReference type="SUPFAM" id="SSF46785">
    <property type="entry name" value="Winged helix' DNA-binding domain"/>
    <property type="match status" value="1"/>
</dbReference>
<dbReference type="InterPro" id="IPR036388">
    <property type="entry name" value="WH-like_DNA-bd_sf"/>
</dbReference>
<evidence type="ECO:0000256" key="4">
    <source>
        <dbReference type="ARBA" id="ARBA00023163"/>
    </source>
</evidence>
<keyword evidence="4" id="KW-0804">Transcription</keyword>
<dbReference type="Pfam" id="PF03965">
    <property type="entry name" value="Penicillinase_R"/>
    <property type="match status" value="1"/>
</dbReference>
<dbReference type="GO" id="GO:0045892">
    <property type="term" value="P:negative regulation of DNA-templated transcription"/>
    <property type="evidence" value="ECO:0007669"/>
    <property type="project" value="InterPro"/>
</dbReference>
<organism evidence="5 6">
    <name type="scientific">Acanthopleuribacter pedis</name>
    <dbReference type="NCBI Taxonomy" id="442870"/>
    <lineage>
        <taxon>Bacteria</taxon>
        <taxon>Pseudomonadati</taxon>
        <taxon>Acidobacteriota</taxon>
        <taxon>Holophagae</taxon>
        <taxon>Acanthopleuribacterales</taxon>
        <taxon>Acanthopleuribacteraceae</taxon>
        <taxon>Acanthopleuribacter</taxon>
    </lineage>
</organism>
<dbReference type="Gene3D" id="1.10.10.10">
    <property type="entry name" value="Winged helix-like DNA-binding domain superfamily/Winged helix DNA-binding domain"/>
    <property type="match status" value="1"/>
</dbReference>